<reference evidence="2" key="2">
    <citation type="journal article" date="2021" name="PeerJ">
        <title>Extensive microbial diversity within the chicken gut microbiome revealed by metagenomics and culture.</title>
        <authorList>
            <person name="Gilroy R."/>
            <person name="Ravi A."/>
            <person name="Getino M."/>
            <person name="Pursley I."/>
            <person name="Horton D.L."/>
            <person name="Alikhan N.F."/>
            <person name="Baker D."/>
            <person name="Gharbi K."/>
            <person name="Hall N."/>
            <person name="Watson M."/>
            <person name="Adriaenssens E.M."/>
            <person name="Foster-Nyarko E."/>
            <person name="Jarju S."/>
            <person name="Secka A."/>
            <person name="Antonio M."/>
            <person name="Oren A."/>
            <person name="Chaudhuri R.R."/>
            <person name="La Ragione R."/>
            <person name="Hildebrand F."/>
            <person name="Pallen M.J."/>
        </authorList>
    </citation>
    <scope>NUCLEOTIDE SEQUENCE</scope>
    <source>
        <strain evidence="2">ChiSjej6B24-2974</strain>
    </source>
</reference>
<proteinExistence type="predicted"/>
<dbReference type="EMBL" id="DVFZ01000108">
    <property type="protein sequence ID" value="HIQ83764.1"/>
    <property type="molecule type" value="Genomic_DNA"/>
</dbReference>
<gene>
    <name evidence="2" type="ORF">IAA52_11770</name>
</gene>
<comment type="caution">
    <text evidence="2">The sequence shown here is derived from an EMBL/GenBank/DDBJ whole genome shotgun (WGS) entry which is preliminary data.</text>
</comment>
<evidence type="ECO:0000313" key="3">
    <source>
        <dbReference type="Proteomes" id="UP000824260"/>
    </source>
</evidence>
<accession>A0A9D1CXX6</accession>
<dbReference type="InterPro" id="IPR041183">
    <property type="entry name" value="Cyclophilin-like"/>
</dbReference>
<evidence type="ECO:0000259" key="1">
    <source>
        <dbReference type="Pfam" id="PF18050"/>
    </source>
</evidence>
<dbReference type="Proteomes" id="UP000824260">
    <property type="component" value="Unassembled WGS sequence"/>
</dbReference>
<organism evidence="2 3">
    <name type="scientific">Candidatus Pullichristensenella stercorigallinarum</name>
    <dbReference type="NCBI Taxonomy" id="2840909"/>
    <lineage>
        <taxon>Bacteria</taxon>
        <taxon>Bacillati</taxon>
        <taxon>Bacillota</taxon>
        <taxon>Clostridia</taxon>
        <taxon>Candidatus Pullichristensenella</taxon>
    </lineage>
</organism>
<reference evidence="2" key="1">
    <citation type="submission" date="2020-10" db="EMBL/GenBank/DDBJ databases">
        <authorList>
            <person name="Gilroy R."/>
        </authorList>
    </citation>
    <scope>NUCLEOTIDE SEQUENCE</scope>
    <source>
        <strain evidence="2">ChiSjej6B24-2974</strain>
    </source>
</reference>
<name>A0A9D1CXX6_9FIRM</name>
<dbReference type="InterPro" id="IPR029000">
    <property type="entry name" value="Cyclophilin-like_dom_sf"/>
</dbReference>
<dbReference type="SUPFAM" id="SSF50891">
    <property type="entry name" value="Cyclophilin-like"/>
    <property type="match status" value="1"/>
</dbReference>
<dbReference type="AlphaFoldDB" id="A0A9D1CXX6"/>
<protein>
    <recommendedName>
        <fullName evidence="1">Cyclophilin-like domain-containing protein</fullName>
    </recommendedName>
</protein>
<dbReference type="Pfam" id="PF18050">
    <property type="entry name" value="Cyclophil_like2"/>
    <property type="match status" value="1"/>
</dbReference>
<feature type="domain" description="Cyclophilin-like" evidence="1">
    <location>
        <begin position="5"/>
        <end position="107"/>
    </location>
</feature>
<dbReference type="Gene3D" id="2.40.100.20">
    <property type="match status" value="1"/>
</dbReference>
<evidence type="ECO:0000313" key="2">
    <source>
        <dbReference type="EMBL" id="HIQ83764.1"/>
    </source>
</evidence>
<sequence>MQIQVTANGNDIVFALNDSQAAQDLYAQLPLRVEVEDYSTNEKIFYPPQELDVSDAPQAGGAVGTLAYYAPWGDIVMFYDDASPASGLYILGQAVSGSEYIAEMSGLIEIEQLQS</sequence>